<sequence length="1103" mass="125696">MADVRVIKNKMKLTLDFIKQIYGTDKDCYNMIENIIEKQNGDISRLFIILSFAKDVFDLDDNLCHRLLEDNFVCEKLFTVEEDLDFLYLEGILNFFTQYADVLVKLHLETTFEQQHSLLLEVSYLSKKLPPESNPMQWIIRTITSDISTCDMKAKLIGLLPSGDSYKSTWSWYAGLLPARLSEAQGESGVLLAALLEALITADSSLLKTISQLIAGDTATGWWDDAIDACVVSLSKSNDISVYETLYSCCWEGLSLGVCCRLMVPLLRSSTAAVCEEFFSLKLKDLFSILKKKSSSSNRSFSYQMAVVNYIRALILLRVCIEMSNLDKRESLSRSRRTPSISEKLVLFYCENYNSLASAVWCRQPSDPKFYDLVFNKETWCRIIDPQMEYQLPLVESWQKHIMHQFAGVELEDNSCLLSSTSTTRTRTYLRTLSENPEEFDVGMPQDDQECHQELCISENMLNQHPCAGILTMSVSRATSLSHMTWLNTIINTLTTDIHRNIKWLLAQKENSDICHNELFRRIAELLPKMVDINRRKCLEILTLSVNKVSSDDVSSLFQCREVFRLVQEGDNSALVLVGRGLSRLGRGLMEIGRGLVLQSAKHCRSDVKRVREAAYGVLRSAVECLYTDTLESNPKRSARFSSPLLQDEELKVALASLGLELVSDDGLRNAVSSCLPTGILKRFCESFIISVYLPVVYGDSKSMNCLTALLDIFFKDLRDNESFKRNLITEHTPNNLDKKHRKEKKTPPLNVVLQFCKTGEAASALTLQLLTSLQSNSVRGFDFPAAMTHLLLPMLPHIGDITPFVIQACRLFINECCTIQRFKPAVEELLKKVKGIEGEILVQVLLEDVEIRLSGFDYFVLGNTTQIYEDSEMLDLSKEFSLEDVVTSFDSLSNWQLLTLQQQKSAADRLPPLWTCISDFRKHLDSYEVTTTNTWFDKMLSIYQESKKSYKSSQWYNEMSRWPKRQFTISAVNPKTLCFVYNRSACIQKMYEDMESMTSISPSHSHALRWCKRANEMTLPLQVLCCIQTIDKQELTTLAWQRQEILARRQLALKNSDMDILSQLLERAHSYGNIEDITAAESQVSLSVNLVVEIYTKGDISQ</sequence>
<gene>
    <name evidence="1" type="ORF">RR48_01266</name>
</gene>
<proteinExistence type="predicted"/>
<dbReference type="AlphaFoldDB" id="A0A0N1PF57"/>
<reference evidence="1 2" key="1">
    <citation type="journal article" date="2015" name="Nat. Commun.">
        <title>Outbred genome sequencing and CRISPR/Cas9 gene editing in butterflies.</title>
        <authorList>
            <person name="Li X."/>
            <person name="Fan D."/>
            <person name="Zhang W."/>
            <person name="Liu G."/>
            <person name="Zhang L."/>
            <person name="Zhao L."/>
            <person name="Fang X."/>
            <person name="Chen L."/>
            <person name="Dong Y."/>
            <person name="Chen Y."/>
            <person name="Ding Y."/>
            <person name="Zhao R."/>
            <person name="Feng M."/>
            <person name="Zhu Y."/>
            <person name="Feng Y."/>
            <person name="Jiang X."/>
            <person name="Zhu D."/>
            <person name="Xiang H."/>
            <person name="Feng X."/>
            <person name="Li S."/>
            <person name="Wang J."/>
            <person name="Zhang G."/>
            <person name="Kronforst M.R."/>
            <person name="Wang W."/>
        </authorList>
    </citation>
    <scope>NUCLEOTIDE SEQUENCE [LARGE SCALE GENOMIC DNA]</scope>
    <source>
        <strain evidence="1">Ya'a_city_454_Pm</strain>
        <tissue evidence="1">Whole body</tissue>
    </source>
</reference>
<evidence type="ECO:0000313" key="1">
    <source>
        <dbReference type="EMBL" id="KPJ09869.1"/>
    </source>
</evidence>
<protein>
    <submittedName>
        <fullName evidence="1">Uncharacterized protein</fullName>
    </submittedName>
</protein>
<name>A0A0N1PF57_PAPMA</name>
<dbReference type="EMBL" id="KQ461069">
    <property type="protein sequence ID" value="KPJ09869.1"/>
    <property type="molecule type" value="Genomic_DNA"/>
</dbReference>
<organism evidence="1 2">
    <name type="scientific">Papilio machaon</name>
    <name type="common">Old World swallowtail butterfly</name>
    <dbReference type="NCBI Taxonomy" id="76193"/>
    <lineage>
        <taxon>Eukaryota</taxon>
        <taxon>Metazoa</taxon>
        <taxon>Ecdysozoa</taxon>
        <taxon>Arthropoda</taxon>
        <taxon>Hexapoda</taxon>
        <taxon>Insecta</taxon>
        <taxon>Pterygota</taxon>
        <taxon>Neoptera</taxon>
        <taxon>Endopterygota</taxon>
        <taxon>Lepidoptera</taxon>
        <taxon>Glossata</taxon>
        <taxon>Ditrysia</taxon>
        <taxon>Papilionoidea</taxon>
        <taxon>Papilionidae</taxon>
        <taxon>Papilioninae</taxon>
        <taxon>Papilio</taxon>
    </lineage>
</organism>
<keyword evidence="2" id="KW-1185">Reference proteome</keyword>
<dbReference type="Proteomes" id="UP000053240">
    <property type="component" value="Unassembled WGS sequence"/>
</dbReference>
<accession>A0A0N1PF57</accession>
<evidence type="ECO:0000313" key="2">
    <source>
        <dbReference type="Proteomes" id="UP000053240"/>
    </source>
</evidence>
<dbReference type="InParanoid" id="A0A0N1PF57"/>